<accession>A0A926NQT9</accession>
<sequence>MSNNNATTNLKTKAEGRVLIMERIFDAPRDLVFKAFSEPERLANWWGPRGWQTENRKFEFKPNGVWHYCMKCIDKNQGEWYGQESWGKAVYHEIVVPEKIVYTDSFADEEGNAVDGMPETQITMEFVEHEGKTKLISRSQYVSIEALQQVLDMGVVEGSASHYDCLDEHLKEVQQG</sequence>
<reference evidence="3" key="1">
    <citation type="submission" date="2020-09" db="EMBL/GenBank/DDBJ databases">
        <title>A novel bacterium of genus Bacillus, isolated from South China Sea.</title>
        <authorList>
            <person name="Huang H."/>
            <person name="Mo K."/>
            <person name="Hu Y."/>
        </authorList>
    </citation>
    <scope>NUCLEOTIDE SEQUENCE</scope>
    <source>
        <strain evidence="3">IB182487</strain>
    </source>
</reference>
<dbReference type="InterPro" id="IPR013538">
    <property type="entry name" value="ASHA1/2-like_C"/>
</dbReference>
<gene>
    <name evidence="3" type="ORF">IC621_18615</name>
</gene>
<dbReference type="Proteomes" id="UP000626844">
    <property type="component" value="Unassembled WGS sequence"/>
</dbReference>
<dbReference type="Pfam" id="PF08327">
    <property type="entry name" value="AHSA1"/>
    <property type="match status" value="1"/>
</dbReference>
<evidence type="ECO:0000259" key="2">
    <source>
        <dbReference type="Pfam" id="PF08327"/>
    </source>
</evidence>
<dbReference type="InterPro" id="IPR023393">
    <property type="entry name" value="START-like_dom_sf"/>
</dbReference>
<dbReference type="RefSeq" id="WP_191160233.1">
    <property type="nucleotide sequence ID" value="NZ_JACXAI010000027.1"/>
</dbReference>
<dbReference type="AlphaFoldDB" id="A0A926NQT9"/>
<comment type="similarity">
    <text evidence="1">Belongs to the AHA1 family.</text>
</comment>
<protein>
    <submittedName>
        <fullName evidence="3">SRPBCC domain-containing protein</fullName>
    </submittedName>
</protein>
<name>A0A926NQT9_9BACI</name>
<feature type="domain" description="Activator of Hsp90 ATPase homologue 1/2-like C-terminal" evidence="2">
    <location>
        <begin position="26"/>
        <end position="170"/>
    </location>
</feature>
<proteinExistence type="inferred from homology"/>
<evidence type="ECO:0000256" key="1">
    <source>
        <dbReference type="ARBA" id="ARBA00006817"/>
    </source>
</evidence>
<dbReference type="EMBL" id="JACXAI010000027">
    <property type="protein sequence ID" value="MBD1382236.1"/>
    <property type="molecule type" value="Genomic_DNA"/>
</dbReference>
<comment type="caution">
    <text evidence="3">The sequence shown here is derived from an EMBL/GenBank/DDBJ whole genome shotgun (WGS) entry which is preliminary data.</text>
</comment>
<dbReference type="Gene3D" id="3.30.530.20">
    <property type="match status" value="1"/>
</dbReference>
<dbReference type="SUPFAM" id="SSF55961">
    <property type="entry name" value="Bet v1-like"/>
    <property type="match status" value="1"/>
</dbReference>
<organism evidence="3 4">
    <name type="scientific">Metabacillus arenae</name>
    <dbReference type="NCBI Taxonomy" id="2771434"/>
    <lineage>
        <taxon>Bacteria</taxon>
        <taxon>Bacillati</taxon>
        <taxon>Bacillota</taxon>
        <taxon>Bacilli</taxon>
        <taxon>Bacillales</taxon>
        <taxon>Bacillaceae</taxon>
        <taxon>Metabacillus</taxon>
    </lineage>
</organism>
<evidence type="ECO:0000313" key="3">
    <source>
        <dbReference type="EMBL" id="MBD1382236.1"/>
    </source>
</evidence>
<evidence type="ECO:0000313" key="4">
    <source>
        <dbReference type="Proteomes" id="UP000626844"/>
    </source>
</evidence>
<keyword evidence="4" id="KW-1185">Reference proteome</keyword>